<dbReference type="AlphaFoldDB" id="A0A833NWZ6"/>
<name>A0A833NWZ6_UNCSA</name>
<evidence type="ECO:0000256" key="1">
    <source>
        <dbReference type="SAM" id="SignalP"/>
    </source>
</evidence>
<reference evidence="2 3" key="1">
    <citation type="submission" date="2019-12" db="EMBL/GenBank/DDBJ databases">
        <authorList>
            <person name="Wolfe R."/>
            <person name="Danczak R."/>
            <person name="Wilkins M."/>
        </authorList>
    </citation>
    <scope>NUCLEOTIDE SEQUENCE [LARGE SCALE GENOMIC DNA]</scope>
    <source>
        <strain evidence="2">X2_MaxBin.013</strain>
    </source>
</reference>
<keyword evidence="1" id="KW-0732">Signal</keyword>
<evidence type="ECO:0008006" key="4">
    <source>
        <dbReference type="Google" id="ProtNLM"/>
    </source>
</evidence>
<protein>
    <recommendedName>
        <fullName evidence="4">Carboxypeptidase regulatory-like domain-containing protein</fullName>
    </recommendedName>
</protein>
<evidence type="ECO:0000313" key="3">
    <source>
        <dbReference type="Proteomes" id="UP000488506"/>
    </source>
</evidence>
<accession>A0A833NWZ6</accession>
<sequence>MKKLIINLLFVFCMTVSFSTMVFSLSTTPTGGIPTLIGVSGILLDENQKPISTLRKVTFSLYDVAQVGVGNYDFQVTQDIKPDSNGIFFTKLDIPRAIVDKRGPLYLQFAVEGEVATTRQEILSVPYSLNSLNSLKLEGKSLNDIKTDIQQTMPAAGDAVIKNPTANQVIDGQGELKVVNRSSANSAYAIRGIAEEVNTGAVLGDNTQNKGYGVVGRSDIGVGVRGTSRLGIGGSFTIADYNASNYYTTNSNSVIECKNWGLGSAILLQNLNVNSSATALDVENKGLGGGGKFLVSNAGSSSTALDVVNKGKGHTLKLIADNSESTASPLYLENQGTGNAAQIFSNRSDSPALFVKATRNVGLFPKSGYFGGNVDVDGNTTINGIISPAIIPSALTPGSGMPALKVVSKDVTYQPALSVVGNVNIAGDTNLSGNASIASASIASASVTSASIKNINGSTTFSGDIYSTKYIKTDRTYLASQVIPSGASSDDVYTFVRYGTAQKAFFTRKSGTGAGMFGFGVIPLNLPPGSIIKGMYTEYKATNKGAIGFSIEWPVYNRSGNDFTVQYESRWFTGDKSGGYYLLTSDNAASPGWFNIDNIPVENKNLYLKIWLKDDDQVSLPEFYTATIFYDVPAIYYYQPAP</sequence>
<organism evidence="2 3">
    <name type="scientific">Candidatus Saganbacteria bacterium</name>
    <dbReference type="NCBI Taxonomy" id="2575572"/>
    <lineage>
        <taxon>Bacteria</taxon>
        <taxon>Bacillati</taxon>
        <taxon>Saganbacteria</taxon>
    </lineage>
</organism>
<comment type="caution">
    <text evidence="2">The sequence shown here is derived from an EMBL/GenBank/DDBJ whole genome shotgun (WGS) entry which is preliminary data.</text>
</comment>
<proteinExistence type="predicted"/>
<gene>
    <name evidence="2" type="ORF">FD145_871</name>
</gene>
<dbReference type="EMBL" id="WPAF01000012">
    <property type="protein sequence ID" value="KAF0134115.1"/>
    <property type="molecule type" value="Genomic_DNA"/>
</dbReference>
<feature type="signal peptide" evidence="1">
    <location>
        <begin position="1"/>
        <end position="19"/>
    </location>
</feature>
<evidence type="ECO:0000313" key="2">
    <source>
        <dbReference type="EMBL" id="KAF0134115.1"/>
    </source>
</evidence>
<feature type="chain" id="PRO_5032468915" description="Carboxypeptidase regulatory-like domain-containing protein" evidence="1">
    <location>
        <begin position="20"/>
        <end position="642"/>
    </location>
</feature>
<dbReference type="Proteomes" id="UP000488506">
    <property type="component" value="Unassembled WGS sequence"/>
</dbReference>